<dbReference type="PANTHER" id="PTHR21028">
    <property type="entry name" value="SI:CH211-156B7.4"/>
    <property type="match status" value="1"/>
</dbReference>
<feature type="domain" description="CYTH" evidence="1">
    <location>
        <begin position="2"/>
        <end position="179"/>
    </location>
</feature>
<dbReference type="RefSeq" id="WP_138696354.1">
    <property type="nucleotide sequence ID" value="NZ_JBHSAZ010000068.1"/>
</dbReference>
<dbReference type="Gene3D" id="2.40.320.10">
    <property type="entry name" value="Hypothetical Protein Pfu-838710-001"/>
    <property type="match status" value="1"/>
</dbReference>
<keyword evidence="3" id="KW-1185">Reference proteome</keyword>
<dbReference type="Proteomes" id="UP000306628">
    <property type="component" value="Unassembled WGS sequence"/>
</dbReference>
<dbReference type="SUPFAM" id="SSF55154">
    <property type="entry name" value="CYTH-like phosphatases"/>
    <property type="match status" value="1"/>
</dbReference>
<sequence length="191" mass="21411">MPIEAELKAVVRDPARVRAALRERADEQLNVYRDVYYDTPDRRHSRDGREIRLRVVDGTRSLLTYKDPVVDRDSGSKPEYETAVADPVAMDAVLRKLGLEEVIRYEKRCANYRLERSGLPLLATLVAVPELAGTFLEVEAVVEPAAVPAALRVVRQVLAELGIGGEDLTTELYTEAVRRVRSTTLDDHGRT</sequence>
<comment type="caution">
    <text evidence="2">The sequence shown here is derived from an EMBL/GenBank/DDBJ whole genome shotgun (WGS) entry which is preliminary data.</text>
</comment>
<dbReference type="AlphaFoldDB" id="A0A5S4FTM5"/>
<evidence type="ECO:0000313" key="3">
    <source>
        <dbReference type="Proteomes" id="UP000306628"/>
    </source>
</evidence>
<name>A0A5S4FTM5_9ACTN</name>
<dbReference type="PANTHER" id="PTHR21028:SF2">
    <property type="entry name" value="CYTH DOMAIN-CONTAINING PROTEIN"/>
    <property type="match status" value="1"/>
</dbReference>
<proteinExistence type="predicted"/>
<dbReference type="NCBIfam" id="TIGR00318">
    <property type="entry name" value="cyaB"/>
    <property type="match status" value="1"/>
</dbReference>
<dbReference type="OrthoDB" id="3474751at2"/>
<evidence type="ECO:0000313" key="2">
    <source>
        <dbReference type="EMBL" id="TMR24127.1"/>
    </source>
</evidence>
<dbReference type="CDD" id="cd07890">
    <property type="entry name" value="CYTH-like_AC_IV-like"/>
    <property type="match status" value="1"/>
</dbReference>
<accession>A0A5S4FTM5</accession>
<dbReference type="SMART" id="SM01118">
    <property type="entry name" value="CYTH"/>
    <property type="match status" value="1"/>
</dbReference>
<protein>
    <submittedName>
        <fullName evidence="2">Class IV adenylate cyclase</fullName>
    </submittedName>
</protein>
<organism evidence="2 3">
    <name type="scientific">Nonomuraea zeae</name>
    <dbReference type="NCBI Taxonomy" id="1642303"/>
    <lineage>
        <taxon>Bacteria</taxon>
        <taxon>Bacillati</taxon>
        <taxon>Actinomycetota</taxon>
        <taxon>Actinomycetes</taxon>
        <taxon>Streptosporangiales</taxon>
        <taxon>Streptosporangiaceae</taxon>
        <taxon>Nonomuraea</taxon>
    </lineage>
</organism>
<reference evidence="2 3" key="1">
    <citation type="submission" date="2019-05" db="EMBL/GenBank/DDBJ databases">
        <title>Draft genome sequence of Nonomuraea zeae DSM 100528.</title>
        <authorList>
            <person name="Saricaoglu S."/>
            <person name="Isik K."/>
        </authorList>
    </citation>
    <scope>NUCLEOTIDE SEQUENCE [LARGE SCALE GENOMIC DNA]</scope>
    <source>
        <strain evidence="2 3">DSM 100528</strain>
    </source>
</reference>
<dbReference type="InterPro" id="IPR023577">
    <property type="entry name" value="CYTH_domain"/>
</dbReference>
<dbReference type="Pfam" id="PF01928">
    <property type="entry name" value="CYTH"/>
    <property type="match status" value="1"/>
</dbReference>
<dbReference type="PROSITE" id="PS51707">
    <property type="entry name" value="CYTH"/>
    <property type="match status" value="1"/>
</dbReference>
<evidence type="ECO:0000259" key="1">
    <source>
        <dbReference type="PROSITE" id="PS51707"/>
    </source>
</evidence>
<dbReference type="EMBL" id="VCKX01000245">
    <property type="protein sequence ID" value="TMR24127.1"/>
    <property type="molecule type" value="Genomic_DNA"/>
</dbReference>
<dbReference type="InterPro" id="IPR033469">
    <property type="entry name" value="CYTH-like_dom_sf"/>
</dbReference>
<dbReference type="InterPro" id="IPR008173">
    <property type="entry name" value="Adenylyl_cyclase_CyaB"/>
</dbReference>
<gene>
    <name evidence="2" type="primary">cyaB</name>
    <name evidence="2" type="ORF">ETD85_47020</name>
</gene>